<dbReference type="OrthoDB" id="2620714at2"/>
<protein>
    <submittedName>
        <fullName evidence="1">Uncharacterized protein</fullName>
    </submittedName>
</protein>
<dbReference type="EMBL" id="LYPA01000080">
    <property type="protein sequence ID" value="OBR62397.1"/>
    <property type="molecule type" value="Genomic_DNA"/>
</dbReference>
<dbReference type="STRING" id="1844972.A7K91_01920"/>
<dbReference type="AlphaFoldDB" id="A0A1A5Y9Z1"/>
<comment type="caution">
    <text evidence="1">The sequence shown here is derived from an EMBL/GenBank/DDBJ whole genome shotgun (WGS) entry which is preliminary data.</text>
</comment>
<organism evidence="1 2">
    <name type="scientific">Paenibacillus oryzae</name>
    <dbReference type="NCBI Taxonomy" id="1844972"/>
    <lineage>
        <taxon>Bacteria</taxon>
        <taxon>Bacillati</taxon>
        <taxon>Bacillota</taxon>
        <taxon>Bacilli</taxon>
        <taxon>Bacillales</taxon>
        <taxon>Paenibacillaceae</taxon>
        <taxon>Paenibacillus</taxon>
    </lineage>
</organism>
<gene>
    <name evidence="1" type="ORF">A7K91_01920</name>
</gene>
<evidence type="ECO:0000313" key="1">
    <source>
        <dbReference type="EMBL" id="OBR62397.1"/>
    </source>
</evidence>
<dbReference type="Proteomes" id="UP000092024">
    <property type="component" value="Unassembled WGS sequence"/>
</dbReference>
<name>A0A1A5Y9Z1_9BACL</name>
<keyword evidence="2" id="KW-1185">Reference proteome</keyword>
<accession>A0A1A5Y9Z1</accession>
<proteinExistence type="predicted"/>
<evidence type="ECO:0000313" key="2">
    <source>
        <dbReference type="Proteomes" id="UP000092024"/>
    </source>
</evidence>
<sequence>MSKKMKVSGWERGAVRGAYRGKRKFHHHEDFAVEGIQEISRDLSKTFARLRCRRNARRLVHAIRCCDAATINCLLAGCHSRVVCFFKKPGYDCVKICSFGRGGAATITFDICVRSLCNGYGNGYGYGGGYGGGYGFF</sequence>
<reference evidence="1 2" key="1">
    <citation type="submission" date="2016-05" db="EMBL/GenBank/DDBJ databases">
        <title>Paenibacillus oryzae. sp. nov., isolated from the rice root.</title>
        <authorList>
            <person name="Zhang J."/>
            <person name="Zhang X."/>
        </authorList>
    </citation>
    <scope>NUCLEOTIDE SEQUENCE [LARGE SCALE GENOMIC DNA]</scope>
    <source>
        <strain evidence="1 2">1DrF-4</strain>
    </source>
</reference>
<dbReference type="RefSeq" id="WP_068687257.1">
    <property type="nucleotide sequence ID" value="NZ_LYPA01000080.1"/>
</dbReference>